<protein>
    <submittedName>
        <fullName evidence="2">Uncharacterized protein LOC113398777</fullName>
    </submittedName>
</protein>
<name>A0A8B8IB23_VANTA</name>
<organism evidence="1 2">
    <name type="scientific">Vanessa tameamea</name>
    <name type="common">Kamehameha butterfly</name>
    <dbReference type="NCBI Taxonomy" id="334116"/>
    <lineage>
        <taxon>Eukaryota</taxon>
        <taxon>Metazoa</taxon>
        <taxon>Ecdysozoa</taxon>
        <taxon>Arthropoda</taxon>
        <taxon>Hexapoda</taxon>
        <taxon>Insecta</taxon>
        <taxon>Pterygota</taxon>
        <taxon>Neoptera</taxon>
        <taxon>Endopterygota</taxon>
        <taxon>Lepidoptera</taxon>
        <taxon>Glossata</taxon>
        <taxon>Ditrysia</taxon>
        <taxon>Papilionoidea</taxon>
        <taxon>Nymphalidae</taxon>
        <taxon>Nymphalinae</taxon>
        <taxon>Vanessa</taxon>
    </lineage>
</organism>
<accession>A0A8B8IB23</accession>
<reference evidence="2" key="1">
    <citation type="submission" date="2025-08" db="UniProtKB">
        <authorList>
            <consortium name="RefSeq"/>
        </authorList>
    </citation>
    <scope>IDENTIFICATION</scope>
    <source>
        <tissue evidence="2">Whole body</tissue>
    </source>
</reference>
<gene>
    <name evidence="2" type="primary">LOC113398777</name>
</gene>
<proteinExistence type="predicted"/>
<evidence type="ECO:0000313" key="1">
    <source>
        <dbReference type="Proteomes" id="UP001652626"/>
    </source>
</evidence>
<dbReference type="OrthoDB" id="7469265at2759"/>
<dbReference type="Proteomes" id="UP001652626">
    <property type="component" value="Chromosome 18"/>
</dbReference>
<dbReference type="AlphaFoldDB" id="A0A8B8IB23"/>
<sequence length="622" mass="72714">MEVLFKIDFKSLSHWKEVIEKINVAQIEYKEKLLKAKKRKYEIIKKLYIQHYRVSPFELTQKLARTANLWKEFYSNIKKNKESSKIEDSVLSLHNVTVDGDEEIVPEEIDNKSNDHPNSEVIQSKDPIILKTEEEQDSKSNSPRLLPANICTNSHKILSSIETSYIALTYKESKNVHKDSKSDTTNEYLPKQTKSVKCYPEKIIIYDNLMEEQFIKFSLVNCSTQYVCIRFKTVSDASYFKFYKIQPEIPYKLNPGLKKCYKLNFTLHENIEDKEFSVIMYFRIRTKTAEEILHIPIIGQYEKSKSVNITETVNIPQVYMWQVNAKCGYPKGIVQIQLYGNIGYDLYIRKKNIDFINEFEDSRSIGSHHLTLTTESLMQKITDVDTDTQKNALLSSKVLDVNNENETITSFDVVTLVLNDILNLVYEPFIFNKTYYRLFPKSIRGVLVYFTKAKYVGYHHRYYEFIFCDSDDKSFTKTIKIFAEVLPHPILIHPAVLDMSQSPVIFGQCQDHFTIINTHKVFPVTITIKTTNKMDKIFQIMPRVTAILPKSNIKFKVIFCKENINVAEIYDFMAYFTIKIIINGDSSIYKNVPPFYYEIVAPCAKELIRIYQKQNLLNELSE</sequence>
<dbReference type="GeneID" id="113398777"/>
<dbReference type="OMA" id="THIRIRD"/>
<evidence type="ECO:0000313" key="2">
    <source>
        <dbReference type="RefSeq" id="XP_026493456.2"/>
    </source>
</evidence>
<dbReference type="RefSeq" id="XP_026493456.2">
    <property type="nucleotide sequence ID" value="XM_026637671.2"/>
</dbReference>
<keyword evidence="1" id="KW-1185">Reference proteome</keyword>